<reference evidence="2" key="1">
    <citation type="submission" date="2017-07" db="EMBL/GenBank/DDBJ databases">
        <title>Taro Niue Genome Assembly and Annotation.</title>
        <authorList>
            <person name="Atibalentja N."/>
            <person name="Keating K."/>
            <person name="Fields C.J."/>
        </authorList>
    </citation>
    <scope>NUCLEOTIDE SEQUENCE</scope>
    <source>
        <strain evidence="2">Niue_2</strain>
        <tissue evidence="2">Leaf</tissue>
    </source>
</reference>
<sequence length="154" mass="17527">MWRVISYSVTVFPRDMRRKNFRACDPSSELQRDTGIRRQSVFFVQEAGDGDRSESSSWNRLHEQGRKWGSSSPSRRGFLRREQEVTATESNPFFEGGSSGASIRADAAALDSARRAVYPSNEHFSLENCPHLKPILQWSQVPSSPYPHQYSGML</sequence>
<feature type="region of interest" description="Disordered" evidence="1">
    <location>
        <begin position="47"/>
        <end position="100"/>
    </location>
</feature>
<organism evidence="2 3">
    <name type="scientific">Colocasia esculenta</name>
    <name type="common">Wild taro</name>
    <name type="synonym">Arum esculentum</name>
    <dbReference type="NCBI Taxonomy" id="4460"/>
    <lineage>
        <taxon>Eukaryota</taxon>
        <taxon>Viridiplantae</taxon>
        <taxon>Streptophyta</taxon>
        <taxon>Embryophyta</taxon>
        <taxon>Tracheophyta</taxon>
        <taxon>Spermatophyta</taxon>
        <taxon>Magnoliopsida</taxon>
        <taxon>Liliopsida</taxon>
        <taxon>Araceae</taxon>
        <taxon>Aroideae</taxon>
        <taxon>Colocasieae</taxon>
        <taxon>Colocasia</taxon>
    </lineage>
</organism>
<proteinExistence type="predicted"/>
<feature type="compositionally biased region" description="Basic and acidic residues" evidence="1">
    <location>
        <begin position="49"/>
        <end position="66"/>
    </location>
</feature>
<dbReference type="AlphaFoldDB" id="A0A843X4F1"/>
<evidence type="ECO:0000313" key="2">
    <source>
        <dbReference type="EMBL" id="MQM13731.1"/>
    </source>
</evidence>
<comment type="caution">
    <text evidence="2">The sequence shown here is derived from an EMBL/GenBank/DDBJ whole genome shotgun (WGS) entry which is preliminary data.</text>
</comment>
<dbReference type="EMBL" id="NMUH01005804">
    <property type="protein sequence ID" value="MQM13731.1"/>
    <property type="molecule type" value="Genomic_DNA"/>
</dbReference>
<evidence type="ECO:0000313" key="3">
    <source>
        <dbReference type="Proteomes" id="UP000652761"/>
    </source>
</evidence>
<evidence type="ECO:0000256" key="1">
    <source>
        <dbReference type="SAM" id="MobiDB-lite"/>
    </source>
</evidence>
<name>A0A843X4F1_COLES</name>
<dbReference type="Proteomes" id="UP000652761">
    <property type="component" value="Unassembled WGS sequence"/>
</dbReference>
<gene>
    <name evidence="2" type="ORF">Taro_046657</name>
</gene>
<protein>
    <submittedName>
        <fullName evidence="2">Uncharacterized protein</fullName>
    </submittedName>
</protein>
<keyword evidence="3" id="KW-1185">Reference proteome</keyword>
<accession>A0A843X4F1</accession>